<proteinExistence type="predicted"/>
<organism evidence="1 2">
    <name type="scientific">Dentiscutata erythropus</name>
    <dbReference type="NCBI Taxonomy" id="1348616"/>
    <lineage>
        <taxon>Eukaryota</taxon>
        <taxon>Fungi</taxon>
        <taxon>Fungi incertae sedis</taxon>
        <taxon>Mucoromycota</taxon>
        <taxon>Glomeromycotina</taxon>
        <taxon>Glomeromycetes</taxon>
        <taxon>Diversisporales</taxon>
        <taxon>Gigasporaceae</taxon>
        <taxon>Dentiscutata</taxon>
    </lineage>
</organism>
<protein>
    <submittedName>
        <fullName evidence="1">22870_t:CDS:1</fullName>
    </submittedName>
</protein>
<comment type="caution">
    <text evidence="1">The sequence shown here is derived from an EMBL/GenBank/DDBJ whole genome shotgun (WGS) entry which is preliminary data.</text>
</comment>
<dbReference type="EMBL" id="CAJVPY010024713">
    <property type="protein sequence ID" value="CAG8787156.1"/>
    <property type="molecule type" value="Genomic_DNA"/>
</dbReference>
<accession>A0A9N9JKX1</accession>
<reference evidence="1" key="1">
    <citation type="submission" date="2021-06" db="EMBL/GenBank/DDBJ databases">
        <authorList>
            <person name="Kallberg Y."/>
            <person name="Tangrot J."/>
            <person name="Rosling A."/>
        </authorList>
    </citation>
    <scope>NUCLEOTIDE SEQUENCE</scope>
    <source>
        <strain evidence="1">MA453B</strain>
    </source>
</reference>
<name>A0A9N9JKX1_9GLOM</name>
<keyword evidence="2" id="KW-1185">Reference proteome</keyword>
<dbReference type="AlphaFoldDB" id="A0A9N9JKX1"/>
<feature type="non-terminal residue" evidence="1">
    <location>
        <position position="1"/>
    </location>
</feature>
<evidence type="ECO:0000313" key="1">
    <source>
        <dbReference type="EMBL" id="CAG8787156.1"/>
    </source>
</evidence>
<evidence type="ECO:0000313" key="2">
    <source>
        <dbReference type="Proteomes" id="UP000789405"/>
    </source>
</evidence>
<gene>
    <name evidence="1" type="ORF">DERYTH_LOCUS20652</name>
</gene>
<sequence length="112" mass="12934">NSASIERLFSDIGFIYSKHQVHLNKKKVMKIAQLWANKRKKNMKKLDLKKLNSMQIHAQKKSSIININMNNKVSVNVKSSTNQIIKENNSSDKEIEPELILDELDCIQVVNE</sequence>
<dbReference type="Proteomes" id="UP000789405">
    <property type="component" value="Unassembled WGS sequence"/>
</dbReference>